<gene>
    <name evidence="1" type="ORF">UFOPK3423_00746</name>
</gene>
<accession>A0A6J7DUR9</accession>
<proteinExistence type="predicted"/>
<reference evidence="1" key="1">
    <citation type="submission" date="2020-05" db="EMBL/GenBank/DDBJ databases">
        <authorList>
            <person name="Chiriac C."/>
            <person name="Salcher M."/>
            <person name="Ghai R."/>
            <person name="Kavagutti S V."/>
        </authorList>
    </citation>
    <scope>NUCLEOTIDE SEQUENCE</scope>
</reference>
<dbReference type="AlphaFoldDB" id="A0A6J7DUR9"/>
<name>A0A6J7DUR9_9ZZZZ</name>
<dbReference type="EMBL" id="CAFBLQ010000065">
    <property type="protein sequence ID" value="CAB4871133.1"/>
    <property type="molecule type" value="Genomic_DNA"/>
</dbReference>
<evidence type="ECO:0000313" key="1">
    <source>
        <dbReference type="EMBL" id="CAB4871133.1"/>
    </source>
</evidence>
<sequence length="294" mass="32324">MADMSIHGPVCKPMPSPDGLRDLAAFRPRGNVLSVLLCTDMRDPRNVNGAGPWRIELRNGLRAARPAPLASHRELAAFDRAARAVEAWAARLDSRQRGRGVARFLAPGSGLDRAYTLQLPLEETTVVWDDAPLVTPLLALAGRGRLAGIVMVDRERVRLLSWAAGQASEPPNAMIELGAGRWRDYAGYAKGNPQRAQQTGRSPRAFSDRNRLHRRVFVREAAAELAGRLRELGWERIILVGAPQLTNQFERDLPLAAARLVTGHLPWHLGELQAAEIGARVEPVLLDREPARVA</sequence>
<protein>
    <submittedName>
        <fullName evidence="1">Unannotated protein</fullName>
    </submittedName>
</protein>
<dbReference type="InterPro" id="IPR041202">
    <property type="entry name" value="BaeRF_family10"/>
</dbReference>
<organism evidence="1">
    <name type="scientific">freshwater metagenome</name>
    <dbReference type="NCBI Taxonomy" id="449393"/>
    <lineage>
        <taxon>unclassified sequences</taxon>
        <taxon>metagenomes</taxon>
        <taxon>ecological metagenomes</taxon>
    </lineage>
</organism>
<dbReference type="Pfam" id="PF18854">
    <property type="entry name" value="baeRF_family10"/>
    <property type="match status" value="1"/>
</dbReference>